<reference evidence="1 2" key="1">
    <citation type="journal article" date="2010" name="Nature">
        <title>The Ectocarpus genome and the independent evolution of multicellularity in brown algae.</title>
        <authorList>
            <person name="Cock J.M."/>
            <person name="Sterck L."/>
            <person name="Rouze P."/>
            <person name="Scornet D."/>
            <person name="Allen A.E."/>
            <person name="Amoutzias G."/>
            <person name="Anthouard V."/>
            <person name="Artiguenave F."/>
            <person name="Aury J.M."/>
            <person name="Badger J.H."/>
            <person name="Beszteri B."/>
            <person name="Billiau K."/>
            <person name="Bonnet E."/>
            <person name="Bothwell J.H."/>
            <person name="Bowler C."/>
            <person name="Boyen C."/>
            <person name="Brownlee C."/>
            <person name="Carrano C.J."/>
            <person name="Charrier B."/>
            <person name="Cho G.Y."/>
            <person name="Coelho S.M."/>
            <person name="Collen J."/>
            <person name="Corre E."/>
            <person name="Da Silva C."/>
            <person name="Delage L."/>
            <person name="Delaroque N."/>
            <person name="Dittami S.M."/>
            <person name="Doulbeau S."/>
            <person name="Elias M."/>
            <person name="Farnham G."/>
            <person name="Gachon C.M."/>
            <person name="Gschloessl B."/>
            <person name="Heesch S."/>
            <person name="Jabbari K."/>
            <person name="Jubin C."/>
            <person name="Kawai H."/>
            <person name="Kimura K."/>
            <person name="Kloareg B."/>
            <person name="Kupper F.C."/>
            <person name="Lang D."/>
            <person name="Le Bail A."/>
            <person name="Leblanc C."/>
            <person name="Lerouge P."/>
            <person name="Lohr M."/>
            <person name="Lopez P.J."/>
            <person name="Martens C."/>
            <person name="Maumus F."/>
            <person name="Michel G."/>
            <person name="Miranda-Saavedra D."/>
            <person name="Morales J."/>
            <person name="Moreau H."/>
            <person name="Motomura T."/>
            <person name="Nagasato C."/>
            <person name="Napoli C.A."/>
            <person name="Nelson D.R."/>
            <person name="Nyvall-Collen P."/>
            <person name="Peters A.F."/>
            <person name="Pommier C."/>
            <person name="Potin P."/>
            <person name="Poulain J."/>
            <person name="Quesneville H."/>
            <person name="Read B."/>
            <person name="Rensing S.A."/>
            <person name="Ritter A."/>
            <person name="Rousvoal S."/>
            <person name="Samanta M."/>
            <person name="Samson G."/>
            <person name="Schroeder D.C."/>
            <person name="Segurens B."/>
            <person name="Strittmatter M."/>
            <person name="Tonon T."/>
            <person name="Tregear J.W."/>
            <person name="Valentin K."/>
            <person name="von Dassow P."/>
            <person name="Yamagishi T."/>
            <person name="Van de Peer Y."/>
            <person name="Wincker P."/>
        </authorList>
    </citation>
    <scope>NUCLEOTIDE SEQUENCE [LARGE SCALE GENOMIC DNA]</scope>
    <source>
        <strain evidence="2">Ec32 / CCAP1310/4</strain>
    </source>
</reference>
<dbReference type="AlphaFoldDB" id="D8LSY8"/>
<keyword evidence="2" id="KW-1185">Reference proteome</keyword>
<gene>
    <name evidence="1" type="ORF">Esi_0077_0115</name>
</gene>
<protein>
    <submittedName>
        <fullName evidence="1">Uncharacterized protein</fullName>
    </submittedName>
</protein>
<dbReference type="InParanoid" id="D8LSY8"/>
<proteinExistence type="predicted"/>
<accession>D8LSY8</accession>
<sequence length="135" mass="13651">MTASRALAEALEAFGVAAGELEGCRLAAVILESESESNGGKEAARGLAGLMRSLSGRPFCSALAGVLLENMPEQHQGGGGGVVEVEKLKALLRRQAAVPIRVVSAGGSRRGSRAKVLGGGAGSAMLFADMDAENN</sequence>
<dbReference type="EMBL" id="FN649760">
    <property type="protein sequence ID" value="CBN77915.1"/>
    <property type="molecule type" value="Genomic_DNA"/>
</dbReference>
<evidence type="ECO:0000313" key="1">
    <source>
        <dbReference type="EMBL" id="CBN77915.1"/>
    </source>
</evidence>
<dbReference type="OrthoDB" id="10413107at2759"/>
<organism evidence="1 2">
    <name type="scientific">Ectocarpus siliculosus</name>
    <name type="common">Brown alga</name>
    <name type="synonym">Conferva siliculosa</name>
    <dbReference type="NCBI Taxonomy" id="2880"/>
    <lineage>
        <taxon>Eukaryota</taxon>
        <taxon>Sar</taxon>
        <taxon>Stramenopiles</taxon>
        <taxon>Ochrophyta</taxon>
        <taxon>PX clade</taxon>
        <taxon>Phaeophyceae</taxon>
        <taxon>Ectocarpales</taxon>
        <taxon>Ectocarpaceae</taxon>
        <taxon>Ectocarpus</taxon>
    </lineage>
</organism>
<evidence type="ECO:0000313" key="2">
    <source>
        <dbReference type="Proteomes" id="UP000002630"/>
    </source>
</evidence>
<dbReference type="Proteomes" id="UP000002630">
    <property type="component" value="Unassembled WGS sequence"/>
</dbReference>
<name>D8LSY8_ECTSI</name>